<reference evidence="1 2" key="1">
    <citation type="submission" date="2017-02" db="EMBL/GenBank/DDBJ databases">
        <authorList>
            <person name="Dridi B."/>
        </authorList>
    </citation>
    <scope>NUCLEOTIDE SEQUENCE [LARGE SCALE GENOMIC DNA]</scope>
    <source>
        <strain evidence="1 2">JB380</strain>
    </source>
</reference>
<sequence>MVLNVDRRRIQATSTNLAALMGLSRQSVTLTQLLGTRLIQRLSGRRGFT</sequence>
<proteinExistence type="predicted"/>
<gene>
    <name evidence="1" type="ORF">CZ787_11160</name>
</gene>
<evidence type="ECO:0000313" key="1">
    <source>
        <dbReference type="EMBL" id="SJN13650.1"/>
    </source>
</evidence>
<dbReference type="Proteomes" id="UP000196331">
    <property type="component" value="Unassembled WGS sequence"/>
</dbReference>
<dbReference type="AlphaFoldDB" id="A0A1R4I1G7"/>
<name>A0A1R4I1G7_9GAMM</name>
<comment type="caution">
    <text evidence="1">The sequence shown here is derived from an EMBL/GenBank/DDBJ whole genome shotgun (WGS) entry which is preliminary data.</text>
</comment>
<organism evidence="1 2">
    <name type="scientific">Halomonas citrativorans</name>
    <dbReference type="NCBI Taxonomy" id="2742612"/>
    <lineage>
        <taxon>Bacteria</taxon>
        <taxon>Pseudomonadati</taxon>
        <taxon>Pseudomonadota</taxon>
        <taxon>Gammaproteobacteria</taxon>
        <taxon>Oceanospirillales</taxon>
        <taxon>Halomonadaceae</taxon>
        <taxon>Halomonas</taxon>
    </lineage>
</organism>
<dbReference type="EMBL" id="FUKM01000046">
    <property type="protein sequence ID" value="SJN13650.1"/>
    <property type="molecule type" value="Genomic_DNA"/>
</dbReference>
<evidence type="ECO:0000313" key="2">
    <source>
        <dbReference type="Proteomes" id="UP000196331"/>
    </source>
</evidence>
<accession>A0A1R4I1G7</accession>
<protein>
    <submittedName>
        <fullName evidence="1">Uncharacterized protein</fullName>
    </submittedName>
</protein>